<proteinExistence type="predicted"/>
<organism evidence="1 2">
    <name type="scientific">Musa balbisiana</name>
    <name type="common">Banana</name>
    <dbReference type="NCBI Taxonomy" id="52838"/>
    <lineage>
        <taxon>Eukaryota</taxon>
        <taxon>Viridiplantae</taxon>
        <taxon>Streptophyta</taxon>
        <taxon>Embryophyta</taxon>
        <taxon>Tracheophyta</taxon>
        <taxon>Spermatophyta</taxon>
        <taxon>Magnoliopsida</taxon>
        <taxon>Liliopsida</taxon>
        <taxon>Zingiberales</taxon>
        <taxon>Musaceae</taxon>
        <taxon>Musa</taxon>
    </lineage>
</organism>
<gene>
    <name evidence="1" type="ORF">C4D60_Mb09t07870</name>
</gene>
<accession>A0A4S8IEY4</accession>
<name>A0A4S8IEY4_MUSBA</name>
<sequence length="69" mass="8119">MSTVEINFGVCLTKKTVEEEQKLLYFAWLMQNGMSYEAQDMKRDERSYFVCEISFAQELSTTLEDALMF</sequence>
<evidence type="ECO:0000313" key="1">
    <source>
        <dbReference type="EMBL" id="THU46721.1"/>
    </source>
</evidence>
<dbReference type="Proteomes" id="UP000317650">
    <property type="component" value="Chromosome 9"/>
</dbReference>
<reference evidence="1 2" key="1">
    <citation type="journal article" date="2019" name="Nat. Plants">
        <title>Genome sequencing of Musa balbisiana reveals subgenome evolution and function divergence in polyploid bananas.</title>
        <authorList>
            <person name="Yao X."/>
        </authorList>
    </citation>
    <scope>NUCLEOTIDE SEQUENCE [LARGE SCALE GENOMIC DNA]</scope>
    <source>
        <strain evidence="2">cv. DH-PKW</strain>
        <tissue evidence="1">Leaves</tissue>
    </source>
</reference>
<dbReference type="EMBL" id="PYDT01000010">
    <property type="protein sequence ID" value="THU46721.1"/>
    <property type="molecule type" value="Genomic_DNA"/>
</dbReference>
<comment type="caution">
    <text evidence="1">The sequence shown here is derived from an EMBL/GenBank/DDBJ whole genome shotgun (WGS) entry which is preliminary data.</text>
</comment>
<keyword evidence="2" id="KW-1185">Reference proteome</keyword>
<protein>
    <submittedName>
        <fullName evidence="1">Uncharacterized protein</fullName>
    </submittedName>
</protein>
<evidence type="ECO:0000313" key="2">
    <source>
        <dbReference type="Proteomes" id="UP000317650"/>
    </source>
</evidence>
<dbReference type="AlphaFoldDB" id="A0A4S8IEY4"/>